<dbReference type="InterPro" id="IPR029787">
    <property type="entry name" value="Nucleotide_cyclase"/>
</dbReference>
<gene>
    <name evidence="2" type="ORF">SAMN05421770_10727</name>
</gene>
<evidence type="ECO:0000259" key="1">
    <source>
        <dbReference type="PROSITE" id="PS50887"/>
    </source>
</evidence>
<dbReference type="SMART" id="SM00267">
    <property type="entry name" value="GGDEF"/>
    <property type="match status" value="1"/>
</dbReference>
<dbReference type="RefSeq" id="WP_245818055.1">
    <property type="nucleotide sequence ID" value="NZ_FZOU01000007.1"/>
</dbReference>
<reference evidence="2 3" key="1">
    <citation type="submission" date="2017-06" db="EMBL/GenBank/DDBJ databases">
        <authorList>
            <person name="Kim H.J."/>
            <person name="Triplett B.A."/>
        </authorList>
    </citation>
    <scope>NUCLEOTIDE SEQUENCE [LARGE SCALE GENOMIC DNA]</scope>
    <source>
        <strain evidence="2 3">DSM 18704</strain>
    </source>
</reference>
<dbReference type="InterPro" id="IPR000160">
    <property type="entry name" value="GGDEF_dom"/>
</dbReference>
<feature type="domain" description="GGDEF" evidence="1">
    <location>
        <begin position="220"/>
        <end position="354"/>
    </location>
</feature>
<dbReference type="Proteomes" id="UP000198356">
    <property type="component" value="Unassembled WGS sequence"/>
</dbReference>
<accession>A0A239LHK3</accession>
<protein>
    <submittedName>
        <fullName evidence="2">Diguanylate cyclase with GAF sensor</fullName>
    </submittedName>
</protein>
<sequence length="377" mass="41546">MKEHRKFEVIESRQMDHLRVFHDVARTLTTSLDLQEILSAIMDKMASFFGPERWSLLMVDEKLGDLYFAIAVGETAASLKNLPRVEMGKGVAGWVAATGNPLIVPDVSLDPQWAAFARQNPDLKIQSIACVPIRQGSKTLGVIQLHNSKLDLLSEYSISFLRILCDYAAIAIQNSRSMTLIQELTITDDCTSLYNARHLYTQLEQLVNVPSASRVKGQRGVFSLVFMDMDRFKTVNDTHGHLIGSRLLAEVGDLLRRKIGPGCSAFRYGGDEFVLLLPGFDKIAATDLTIDICLTLRKLSFLNGANLQLKVAGSFGVATFPEDGDTVHSIMKAADTMMYEVKNSTRNNVAVHGIGVLKTLPPPPRRGDDSGIHMIAG</sequence>
<evidence type="ECO:0000313" key="3">
    <source>
        <dbReference type="Proteomes" id="UP000198356"/>
    </source>
</evidence>
<dbReference type="Pfam" id="PF00990">
    <property type="entry name" value="GGDEF"/>
    <property type="match status" value="1"/>
</dbReference>
<organism evidence="2 3">
    <name type="scientific">Granulicella rosea</name>
    <dbReference type="NCBI Taxonomy" id="474952"/>
    <lineage>
        <taxon>Bacteria</taxon>
        <taxon>Pseudomonadati</taxon>
        <taxon>Acidobacteriota</taxon>
        <taxon>Terriglobia</taxon>
        <taxon>Terriglobales</taxon>
        <taxon>Acidobacteriaceae</taxon>
        <taxon>Granulicella</taxon>
    </lineage>
</organism>
<dbReference type="PANTHER" id="PTHR46663">
    <property type="entry name" value="DIGUANYLATE CYCLASE DGCT-RELATED"/>
    <property type="match status" value="1"/>
</dbReference>
<dbReference type="AlphaFoldDB" id="A0A239LHK3"/>
<dbReference type="InterPro" id="IPR052163">
    <property type="entry name" value="DGC-Regulatory_Protein"/>
</dbReference>
<dbReference type="Gene3D" id="3.30.450.40">
    <property type="match status" value="1"/>
</dbReference>
<dbReference type="Pfam" id="PF01590">
    <property type="entry name" value="GAF"/>
    <property type="match status" value="1"/>
</dbReference>
<dbReference type="SUPFAM" id="SSF55073">
    <property type="entry name" value="Nucleotide cyclase"/>
    <property type="match status" value="1"/>
</dbReference>
<dbReference type="NCBIfam" id="TIGR00254">
    <property type="entry name" value="GGDEF"/>
    <property type="match status" value="1"/>
</dbReference>
<dbReference type="InterPro" id="IPR029016">
    <property type="entry name" value="GAF-like_dom_sf"/>
</dbReference>
<dbReference type="SMART" id="SM00065">
    <property type="entry name" value="GAF"/>
    <property type="match status" value="1"/>
</dbReference>
<dbReference type="CDD" id="cd01949">
    <property type="entry name" value="GGDEF"/>
    <property type="match status" value="1"/>
</dbReference>
<dbReference type="InterPro" id="IPR003018">
    <property type="entry name" value="GAF"/>
</dbReference>
<keyword evidence="3" id="KW-1185">Reference proteome</keyword>
<dbReference type="SUPFAM" id="SSF55781">
    <property type="entry name" value="GAF domain-like"/>
    <property type="match status" value="1"/>
</dbReference>
<evidence type="ECO:0000313" key="2">
    <source>
        <dbReference type="EMBL" id="SNT29770.1"/>
    </source>
</evidence>
<dbReference type="InterPro" id="IPR043128">
    <property type="entry name" value="Rev_trsase/Diguanyl_cyclase"/>
</dbReference>
<dbReference type="PROSITE" id="PS50887">
    <property type="entry name" value="GGDEF"/>
    <property type="match status" value="1"/>
</dbReference>
<proteinExistence type="predicted"/>
<name>A0A239LHK3_9BACT</name>
<dbReference type="PANTHER" id="PTHR46663:SF4">
    <property type="entry name" value="DIGUANYLATE CYCLASE DGCT-RELATED"/>
    <property type="match status" value="1"/>
</dbReference>
<dbReference type="Gene3D" id="3.30.70.270">
    <property type="match status" value="1"/>
</dbReference>
<dbReference type="EMBL" id="FZOU01000007">
    <property type="protein sequence ID" value="SNT29770.1"/>
    <property type="molecule type" value="Genomic_DNA"/>
</dbReference>